<evidence type="ECO:0000313" key="2">
    <source>
        <dbReference type="Proteomes" id="UP000092993"/>
    </source>
</evidence>
<gene>
    <name evidence="1" type="ORF">A0H81_14173</name>
</gene>
<reference evidence="1 2" key="1">
    <citation type="submission" date="2016-03" db="EMBL/GenBank/DDBJ databases">
        <title>Whole genome sequencing of Grifola frondosa 9006-11.</title>
        <authorList>
            <person name="Min B."/>
            <person name="Park H."/>
            <person name="Kim J.-G."/>
            <person name="Cho H."/>
            <person name="Oh Y.-L."/>
            <person name="Kong W.-S."/>
            <person name="Choi I.-G."/>
        </authorList>
    </citation>
    <scope>NUCLEOTIDE SEQUENCE [LARGE SCALE GENOMIC DNA]</scope>
    <source>
        <strain evidence="1 2">9006-11</strain>
    </source>
</reference>
<evidence type="ECO:0000313" key="1">
    <source>
        <dbReference type="EMBL" id="OBZ65915.1"/>
    </source>
</evidence>
<proteinExistence type="predicted"/>
<name>A0A1C7LMA4_GRIFR</name>
<dbReference type="EMBL" id="LUGG01000038">
    <property type="protein sequence ID" value="OBZ65915.1"/>
    <property type="molecule type" value="Genomic_DNA"/>
</dbReference>
<sequence>MPVTTSSVIGLAPADATMVLERGDMEESMQRWIHEVHPVWMNLGDTEGRSFPNIITLRLRAESLQWSRRNLVRVGNWDAELMRIRQMIQFRGNGMSTDSVEFMVRQNPALTEQLVDWHGINEVWREYEDDLDHWNILPNRDRSPDAE</sequence>
<accession>A0A1C7LMA4</accession>
<protein>
    <submittedName>
        <fullName evidence="1">Uncharacterized protein</fullName>
    </submittedName>
</protein>
<dbReference type="Proteomes" id="UP000092993">
    <property type="component" value="Unassembled WGS sequence"/>
</dbReference>
<organism evidence="1 2">
    <name type="scientific">Grifola frondosa</name>
    <name type="common">Maitake</name>
    <name type="synonym">Polyporus frondosus</name>
    <dbReference type="NCBI Taxonomy" id="5627"/>
    <lineage>
        <taxon>Eukaryota</taxon>
        <taxon>Fungi</taxon>
        <taxon>Dikarya</taxon>
        <taxon>Basidiomycota</taxon>
        <taxon>Agaricomycotina</taxon>
        <taxon>Agaricomycetes</taxon>
        <taxon>Polyporales</taxon>
        <taxon>Grifolaceae</taxon>
        <taxon>Grifola</taxon>
    </lineage>
</organism>
<dbReference type="AlphaFoldDB" id="A0A1C7LMA4"/>
<comment type="caution">
    <text evidence="1">The sequence shown here is derived from an EMBL/GenBank/DDBJ whole genome shotgun (WGS) entry which is preliminary data.</text>
</comment>
<keyword evidence="2" id="KW-1185">Reference proteome</keyword>